<dbReference type="AlphaFoldDB" id="A0A9P5YMN9"/>
<evidence type="ECO:0000313" key="1">
    <source>
        <dbReference type="EMBL" id="KAF9471374.1"/>
    </source>
</evidence>
<dbReference type="EMBL" id="MU155699">
    <property type="protein sequence ID" value="KAF9471374.1"/>
    <property type="molecule type" value="Genomic_DNA"/>
</dbReference>
<name>A0A9P5YMN9_9AGAR</name>
<accession>A0A9P5YMN9</accession>
<organism evidence="1 2">
    <name type="scientific">Pholiota conissans</name>
    <dbReference type="NCBI Taxonomy" id="109636"/>
    <lineage>
        <taxon>Eukaryota</taxon>
        <taxon>Fungi</taxon>
        <taxon>Dikarya</taxon>
        <taxon>Basidiomycota</taxon>
        <taxon>Agaricomycotina</taxon>
        <taxon>Agaricomycetes</taxon>
        <taxon>Agaricomycetidae</taxon>
        <taxon>Agaricales</taxon>
        <taxon>Agaricineae</taxon>
        <taxon>Strophariaceae</taxon>
        <taxon>Pholiota</taxon>
    </lineage>
</organism>
<gene>
    <name evidence="1" type="ORF">BDN70DRAFT_820084</name>
</gene>
<dbReference type="OrthoDB" id="3210866at2759"/>
<comment type="caution">
    <text evidence="1">The sequence shown here is derived from an EMBL/GenBank/DDBJ whole genome shotgun (WGS) entry which is preliminary data.</text>
</comment>
<protein>
    <submittedName>
        <fullName evidence="1">Uncharacterized protein</fullName>
    </submittedName>
</protein>
<evidence type="ECO:0000313" key="2">
    <source>
        <dbReference type="Proteomes" id="UP000807469"/>
    </source>
</evidence>
<reference evidence="1" key="1">
    <citation type="submission" date="2020-11" db="EMBL/GenBank/DDBJ databases">
        <authorList>
            <consortium name="DOE Joint Genome Institute"/>
            <person name="Ahrendt S."/>
            <person name="Riley R."/>
            <person name="Andreopoulos W."/>
            <person name="Labutti K."/>
            <person name="Pangilinan J."/>
            <person name="Ruiz-Duenas F.J."/>
            <person name="Barrasa J.M."/>
            <person name="Sanchez-Garcia M."/>
            <person name="Camarero S."/>
            <person name="Miyauchi S."/>
            <person name="Serrano A."/>
            <person name="Linde D."/>
            <person name="Babiker R."/>
            <person name="Drula E."/>
            <person name="Ayuso-Fernandez I."/>
            <person name="Pacheco R."/>
            <person name="Padilla G."/>
            <person name="Ferreira P."/>
            <person name="Barriuso J."/>
            <person name="Kellner H."/>
            <person name="Castanera R."/>
            <person name="Alfaro M."/>
            <person name="Ramirez L."/>
            <person name="Pisabarro A.G."/>
            <person name="Kuo A."/>
            <person name="Tritt A."/>
            <person name="Lipzen A."/>
            <person name="He G."/>
            <person name="Yan M."/>
            <person name="Ng V."/>
            <person name="Cullen D."/>
            <person name="Martin F."/>
            <person name="Rosso M.-N."/>
            <person name="Henrissat B."/>
            <person name="Hibbett D."/>
            <person name="Martinez A.T."/>
            <person name="Grigoriev I.V."/>
        </authorList>
    </citation>
    <scope>NUCLEOTIDE SEQUENCE</scope>
    <source>
        <strain evidence="1">CIRM-BRFM 674</strain>
    </source>
</reference>
<dbReference type="Proteomes" id="UP000807469">
    <property type="component" value="Unassembled WGS sequence"/>
</dbReference>
<sequence length="151" mass="17755">MWDDVSSFWKGTSVLTIKDRPVPIIYWKEVYTSKGGIARWKMKQWEGTKSRYFDYKVLVEAMRRTTIEDFYAKFTVNGQQLGYTAILAQLEEERMAEDHQIAQLAREEYGPDFDRIFGYKKGKTWVTKTKSCKIAEQYRKLKKAKAGDISL</sequence>
<proteinExistence type="predicted"/>
<keyword evidence="2" id="KW-1185">Reference proteome</keyword>